<keyword evidence="2" id="KW-0687">Ribonucleoprotein</keyword>
<dbReference type="GO" id="GO:0000398">
    <property type="term" value="P:mRNA splicing, via spliceosome"/>
    <property type="evidence" value="ECO:0007669"/>
    <property type="project" value="InterPro"/>
</dbReference>
<sequence length="139" mass="15890">MKEVVQKALAQLLSSDPILGDLHADMTHQEVCGLLEVEAGRSMLVQVRRADGATWDLRVPRDARLHQLKAALKTHVTLHMHRCGLKRALSWRSMWRRHWLVLSDGTKLTDDNATLSSLGVKHKCTLSFVKRNRDKCFNR</sequence>
<evidence type="ECO:0000313" key="2">
    <source>
        <dbReference type="EMBL" id="LAB67238.1"/>
    </source>
</evidence>
<dbReference type="GO" id="GO:0005689">
    <property type="term" value="C:U12-type spliceosomal complex"/>
    <property type="evidence" value="ECO:0007669"/>
    <property type="project" value="TreeGrafter"/>
</dbReference>
<dbReference type="AlphaFoldDB" id="A0A2P2HZN2"/>
<dbReference type="InterPro" id="IPR029071">
    <property type="entry name" value="Ubiquitin-like_domsf"/>
</dbReference>
<dbReference type="InterPro" id="IPR039690">
    <property type="entry name" value="SNRNP25"/>
</dbReference>
<accession>A0A2P2HZN2</accession>
<dbReference type="CDD" id="cd17058">
    <property type="entry name" value="Ubl_SNRNP25"/>
    <property type="match status" value="1"/>
</dbReference>
<dbReference type="InterPro" id="IPR040610">
    <property type="entry name" value="SNRNP25_ubiquitin"/>
</dbReference>
<dbReference type="Pfam" id="PF18036">
    <property type="entry name" value="Ubiquitin_4"/>
    <property type="match status" value="1"/>
</dbReference>
<organism evidence="2">
    <name type="scientific">Hirondellea gigas</name>
    <dbReference type="NCBI Taxonomy" id="1518452"/>
    <lineage>
        <taxon>Eukaryota</taxon>
        <taxon>Metazoa</taxon>
        <taxon>Ecdysozoa</taxon>
        <taxon>Arthropoda</taxon>
        <taxon>Crustacea</taxon>
        <taxon>Multicrustacea</taxon>
        <taxon>Malacostraca</taxon>
        <taxon>Eumalacostraca</taxon>
        <taxon>Peracarida</taxon>
        <taxon>Amphipoda</taxon>
        <taxon>Amphilochidea</taxon>
        <taxon>Lysianassida</taxon>
        <taxon>Lysianassidira</taxon>
        <taxon>Lysianassoidea</taxon>
        <taxon>Lysianassidae</taxon>
        <taxon>Hirondellea</taxon>
    </lineage>
</organism>
<evidence type="ECO:0000259" key="1">
    <source>
        <dbReference type="Pfam" id="PF18036"/>
    </source>
</evidence>
<name>A0A2P2HZN2_9CRUS</name>
<protein>
    <submittedName>
        <fullName evidence="2">U11/U12 small nuclear ribonucleoprotein 25 kDa protein-like</fullName>
    </submittedName>
</protein>
<dbReference type="PANTHER" id="PTHR14942">
    <property type="entry name" value="U11/U12 SMALL NUCLEAR RIBONUCLEOPROTEIN 25 KDA PROTEIN"/>
    <property type="match status" value="1"/>
</dbReference>
<dbReference type="EMBL" id="IACF01001545">
    <property type="protein sequence ID" value="LAB67238.1"/>
    <property type="molecule type" value="mRNA"/>
</dbReference>
<dbReference type="PANTHER" id="PTHR14942:SF0">
    <property type="entry name" value="U11_U12 SMALL NUCLEAR RIBONUCLEOPROTEIN 25 KDA PROTEIN"/>
    <property type="match status" value="1"/>
</dbReference>
<reference evidence="2" key="1">
    <citation type="journal article" date="2018" name="Biosci. Biotechnol. Biochem.">
        <title>Polysaccharide hydrolase of the hadal zone amphipods Hirondellea gigas.</title>
        <authorList>
            <person name="Kobayashi H."/>
            <person name="Nagahama T."/>
            <person name="Arai W."/>
            <person name="Sasagawa Y."/>
            <person name="Umeda M."/>
            <person name="Hayashi T."/>
            <person name="Nikaido I."/>
            <person name="Watanabe H."/>
            <person name="Oguri K."/>
            <person name="Kitazato H."/>
            <person name="Fujioka K."/>
            <person name="Kido Y."/>
            <person name="Takami H."/>
        </authorList>
    </citation>
    <scope>NUCLEOTIDE SEQUENCE</scope>
    <source>
        <tissue evidence="2">Whole body</tissue>
    </source>
</reference>
<proteinExistence type="evidence at transcript level"/>
<dbReference type="Gene3D" id="3.10.20.90">
    <property type="entry name" value="Phosphatidylinositol 3-kinase Catalytic Subunit, Chain A, domain 1"/>
    <property type="match status" value="1"/>
</dbReference>
<dbReference type="SUPFAM" id="SSF54236">
    <property type="entry name" value="Ubiquitin-like"/>
    <property type="match status" value="1"/>
</dbReference>
<feature type="domain" description="SNRNP25 ubiquitin-like" evidence="1">
    <location>
        <begin position="43"/>
        <end position="131"/>
    </location>
</feature>